<reference evidence="1" key="1">
    <citation type="journal article" date="2020" name="mSystems">
        <title>Genome- and Community-Level Interaction Insights into Carbon Utilization and Element Cycling Functions of Hydrothermarchaeota in Hydrothermal Sediment.</title>
        <authorList>
            <person name="Zhou Z."/>
            <person name="Liu Y."/>
            <person name="Xu W."/>
            <person name="Pan J."/>
            <person name="Luo Z.H."/>
            <person name="Li M."/>
        </authorList>
    </citation>
    <scope>NUCLEOTIDE SEQUENCE [LARGE SCALE GENOMIC DNA]</scope>
    <source>
        <strain evidence="1">SpSt-1217</strain>
    </source>
</reference>
<comment type="caution">
    <text evidence="1">The sequence shown here is derived from an EMBL/GenBank/DDBJ whole genome shotgun (WGS) entry which is preliminary data.</text>
</comment>
<organism evidence="1">
    <name type="scientific">Mariniphaga anaerophila</name>
    <dbReference type="NCBI Taxonomy" id="1484053"/>
    <lineage>
        <taxon>Bacteria</taxon>
        <taxon>Pseudomonadati</taxon>
        <taxon>Bacteroidota</taxon>
        <taxon>Bacteroidia</taxon>
        <taxon>Marinilabiliales</taxon>
        <taxon>Prolixibacteraceae</taxon>
        <taxon>Mariniphaga</taxon>
    </lineage>
</organism>
<dbReference type="AlphaFoldDB" id="A0A831LQF4"/>
<dbReference type="EMBL" id="DSDK01000221">
    <property type="protein sequence ID" value="HDR50762.1"/>
    <property type="molecule type" value="Genomic_DNA"/>
</dbReference>
<accession>A0A831LQF4</accession>
<proteinExistence type="predicted"/>
<gene>
    <name evidence="1" type="ORF">ENN90_03950</name>
</gene>
<evidence type="ECO:0000313" key="1">
    <source>
        <dbReference type="EMBL" id="HDR50762.1"/>
    </source>
</evidence>
<name>A0A831LQF4_9BACT</name>
<protein>
    <submittedName>
        <fullName evidence="1">Uncharacterized protein</fullName>
    </submittedName>
</protein>
<sequence>MKTIELKVKDKVAEKFSRMNSAERKQLSIKVEEILTRESGFMQTVRAMQQEAKKNGLTQEILDEILNER</sequence>
<dbReference type="Proteomes" id="UP000886047">
    <property type="component" value="Unassembled WGS sequence"/>
</dbReference>